<feature type="non-terminal residue" evidence="1">
    <location>
        <position position="1"/>
    </location>
</feature>
<dbReference type="AlphaFoldDB" id="A0A0H5QRJ8"/>
<evidence type="ECO:0000313" key="1">
    <source>
        <dbReference type="EMBL" id="CRZ04156.1"/>
    </source>
</evidence>
<protein>
    <submittedName>
        <fullName evidence="1">Uncharacterized protein</fullName>
    </submittedName>
</protein>
<sequence length="105" mass="11869">ERRQRGTRTCFDRTGRSVSQVMGPGAIRAYTGEKLNGTNWSSFEFGFTAYLIDYDLIDALNRDLEDQAMQNNVFSVLIAAIESSQFVLVKKTRTPKQAWTALKSL</sequence>
<proteinExistence type="predicted"/>
<feature type="non-terminal residue" evidence="1">
    <location>
        <position position="105"/>
    </location>
</feature>
<name>A0A0H5QRJ8_9EUKA</name>
<accession>A0A0H5QRJ8</accession>
<organism evidence="1">
    <name type="scientific">Spongospora subterranea</name>
    <dbReference type="NCBI Taxonomy" id="70186"/>
    <lineage>
        <taxon>Eukaryota</taxon>
        <taxon>Sar</taxon>
        <taxon>Rhizaria</taxon>
        <taxon>Endomyxa</taxon>
        <taxon>Phytomyxea</taxon>
        <taxon>Plasmodiophorida</taxon>
        <taxon>Plasmodiophoridae</taxon>
        <taxon>Spongospora</taxon>
    </lineage>
</organism>
<reference evidence="1" key="1">
    <citation type="submission" date="2015-04" db="EMBL/GenBank/DDBJ databases">
        <title>The genome sequence of the plant pathogenic Rhizarian Plasmodiophora brassicae reveals insights in its biotrophic life cycle and the origin of chitin synthesis.</title>
        <authorList>
            <person name="Schwelm A."/>
            <person name="Fogelqvist J."/>
            <person name="Knaust A."/>
            <person name="Julke S."/>
            <person name="Lilja T."/>
            <person name="Dhandapani V."/>
            <person name="Bonilla-Rosso G."/>
            <person name="Karlsson M."/>
            <person name="Shevchenko A."/>
            <person name="Choi S.R."/>
            <person name="Kim H.G."/>
            <person name="Park J.Y."/>
            <person name="Lim Y.P."/>
            <person name="Ludwig-Muller J."/>
            <person name="Dixelius C."/>
        </authorList>
    </citation>
    <scope>NUCLEOTIDE SEQUENCE</scope>
    <source>
        <tissue evidence="1">Potato root galls</tissue>
    </source>
</reference>
<dbReference type="EMBL" id="HACM01003714">
    <property type="protein sequence ID" value="CRZ04156.1"/>
    <property type="molecule type" value="Transcribed_RNA"/>
</dbReference>